<proteinExistence type="predicted"/>
<protein>
    <submittedName>
        <fullName evidence="2">Uncharacterized protein</fullName>
    </submittedName>
</protein>
<evidence type="ECO:0000313" key="2">
    <source>
        <dbReference type="EMBL" id="CAJ1062770.1"/>
    </source>
</evidence>
<dbReference type="Proteomes" id="UP001178508">
    <property type="component" value="Chromosome 8"/>
</dbReference>
<reference evidence="2" key="1">
    <citation type="submission" date="2023-08" db="EMBL/GenBank/DDBJ databases">
        <authorList>
            <person name="Alioto T."/>
            <person name="Alioto T."/>
            <person name="Gomez Garrido J."/>
        </authorList>
    </citation>
    <scope>NUCLEOTIDE SEQUENCE</scope>
</reference>
<evidence type="ECO:0000256" key="1">
    <source>
        <dbReference type="SAM" id="MobiDB-lite"/>
    </source>
</evidence>
<organism evidence="2 3">
    <name type="scientific">Xyrichtys novacula</name>
    <name type="common">Pearly razorfish</name>
    <name type="synonym">Hemipteronotus novacula</name>
    <dbReference type="NCBI Taxonomy" id="13765"/>
    <lineage>
        <taxon>Eukaryota</taxon>
        <taxon>Metazoa</taxon>
        <taxon>Chordata</taxon>
        <taxon>Craniata</taxon>
        <taxon>Vertebrata</taxon>
        <taxon>Euteleostomi</taxon>
        <taxon>Actinopterygii</taxon>
        <taxon>Neopterygii</taxon>
        <taxon>Teleostei</taxon>
        <taxon>Neoteleostei</taxon>
        <taxon>Acanthomorphata</taxon>
        <taxon>Eupercaria</taxon>
        <taxon>Labriformes</taxon>
        <taxon>Labridae</taxon>
        <taxon>Xyrichtys</taxon>
    </lineage>
</organism>
<feature type="compositionally biased region" description="Basic and acidic residues" evidence="1">
    <location>
        <begin position="42"/>
        <end position="54"/>
    </location>
</feature>
<feature type="region of interest" description="Disordered" evidence="1">
    <location>
        <begin position="42"/>
        <end position="98"/>
    </location>
</feature>
<dbReference type="EMBL" id="OY660871">
    <property type="protein sequence ID" value="CAJ1062770.1"/>
    <property type="molecule type" value="Genomic_DNA"/>
</dbReference>
<gene>
    <name evidence="2" type="ORF">XNOV1_A019862</name>
</gene>
<keyword evidence="3" id="KW-1185">Reference proteome</keyword>
<name>A0AAV1FP10_XYRNO</name>
<evidence type="ECO:0000313" key="3">
    <source>
        <dbReference type="Proteomes" id="UP001178508"/>
    </source>
</evidence>
<accession>A0AAV1FP10</accession>
<dbReference type="AlphaFoldDB" id="A0AAV1FP10"/>
<sequence>MSDRGSVMCIESEGWPVWSDPTRGATGGQIAEKLMLDVIRDKEKKKEEGEERGQGRGQKIWQRLKRETQSSQYSDRLAELSDNPELRTGSIPKQPGGTVCHRAEQVSLTGCDAQVRMHNDLSGSPLFIIKLRSHRNTPQLLICVTYVSVVELKSNLQS</sequence>